<comment type="caution">
    <text evidence="2">The sequence shown here is derived from an EMBL/GenBank/DDBJ whole genome shotgun (WGS) entry which is preliminary data.</text>
</comment>
<evidence type="ECO:0000313" key="3">
    <source>
        <dbReference type="Proteomes" id="UP001165121"/>
    </source>
</evidence>
<dbReference type="Proteomes" id="UP001165121">
    <property type="component" value="Unassembled WGS sequence"/>
</dbReference>
<feature type="region of interest" description="Disordered" evidence="1">
    <location>
        <begin position="199"/>
        <end position="226"/>
    </location>
</feature>
<name>A0A9W6Y206_9STRA</name>
<dbReference type="EMBL" id="BSXT01002772">
    <property type="protein sequence ID" value="GMF50757.1"/>
    <property type="molecule type" value="Genomic_DNA"/>
</dbReference>
<gene>
    <name evidence="2" type="ORF">Pfra01_002031700</name>
</gene>
<feature type="compositionally biased region" description="Polar residues" evidence="1">
    <location>
        <begin position="413"/>
        <end position="435"/>
    </location>
</feature>
<reference evidence="2" key="1">
    <citation type="submission" date="2023-04" db="EMBL/GenBank/DDBJ databases">
        <title>Phytophthora fragariaefolia NBRC 109709.</title>
        <authorList>
            <person name="Ichikawa N."/>
            <person name="Sato H."/>
            <person name="Tonouchi N."/>
        </authorList>
    </citation>
    <scope>NUCLEOTIDE SEQUENCE</scope>
    <source>
        <strain evidence="2">NBRC 109709</strain>
    </source>
</reference>
<proteinExistence type="predicted"/>
<organism evidence="2 3">
    <name type="scientific">Phytophthora fragariaefolia</name>
    <dbReference type="NCBI Taxonomy" id="1490495"/>
    <lineage>
        <taxon>Eukaryota</taxon>
        <taxon>Sar</taxon>
        <taxon>Stramenopiles</taxon>
        <taxon>Oomycota</taxon>
        <taxon>Peronosporomycetes</taxon>
        <taxon>Peronosporales</taxon>
        <taxon>Peronosporaceae</taxon>
        <taxon>Phytophthora</taxon>
    </lineage>
</organism>
<accession>A0A9W6Y206</accession>
<dbReference type="OrthoDB" id="102121at2759"/>
<evidence type="ECO:0000256" key="1">
    <source>
        <dbReference type="SAM" id="MobiDB-lite"/>
    </source>
</evidence>
<sequence>MLLADQENVFEPALPMPGKGVIRNDKLLELMGIPTSDASSSAGCSAYSLDDARPAPVAPLPIQLSQPHQQRHSCYPGCNCDIGLQDALDDLDLVDTKEFASDEDYVAEDNDNPNQEDCFSRKHINKTSEELLRKSATFEPDFQTRMKQFLIKNQQKRERIRQSLAIEEDPAITPMPRINRVWLFRHCLIYQYQQEERKRAEQRQESSNGQPQLAPHSANAQRRRRFSVHERLYQLSKRGLEKDNNREHCAAISPGKRRRARGTDRETIAHTVQRLHGLSKQYQQKQLLRNEERKRYFENLRLRWKSANDARHSQQKQLQETLAMTECTFRNPYYQKAWNTLGDPPAGPSKHDGGGKDDGAAFFKKCMLWAGKRDRQVAREKKAAQERQLQECTFKPRLTARAPKYLAVRRLASNQQDEADTSSSSRFLDCSTSSSPDERRELSADELLSRLYSALDLQTLAGELSPERSSLASDLDGACAFPKYTFTDLGEFAGR</sequence>
<feature type="region of interest" description="Disordered" evidence="1">
    <location>
        <begin position="413"/>
        <end position="441"/>
    </location>
</feature>
<keyword evidence="3" id="KW-1185">Reference proteome</keyword>
<protein>
    <submittedName>
        <fullName evidence="2">Unnamed protein product</fullName>
    </submittedName>
</protein>
<evidence type="ECO:0000313" key="2">
    <source>
        <dbReference type="EMBL" id="GMF50757.1"/>
    </source>
</evidence>
<dbReference type="AlphaFoldDB" id="A0A9W6Y206"/>